<dbReference type="GO" id="GO:0008270">
    <property type="term" value="F:zinc ion binding"/>
    <property type="evidence" value="ECO:0007669"/>
    <property type="project" value="TreeGrafter"/>
</dbReference>
<dbReference type="AlphaFoldDB" id="A0A0F0IJ32"/>
<comment type="function">
    <text evidence="11">GTP cyclohydrolase 1 is the first enzyme in the biosynthetic pathway leading to folic acid.</text>
</comment>
<accession>A0A0F0IJ32</accession>
<comment type="pathway">
    <text evidence="1">Cofactor biosynthesis; 7,8-dihydroneopterin triphosphate biosynthesis; 7,8-dihydroneopterin triphosphate from GTP: step 1/1.</text>
</comment>
<keyword evidence="6" id="KW-0547">Nucleotide-binding</keyword>
<dbReference type="NCBIfam" id="NF006826">
    <property type="entry name" value="PRK09347.1-3"/>
    <property type="match status" value="1"/>
</dbReference>
<dbReference type="GO" id="GO:0046654">
    <property type="term" value="P:tetrahydrofolate biosynthetic process"/>
    <property type="evidence" value="ECO:0007669"/>
    <property type="project" value="InterPro"/>
</dbReference>
<organism evidence="14 15">
    <name type="scientific">Aspergillus parasiticus (strain ATCC 56775 / NRRL 5862 / SRRC 143 / SU-1)</name>
    <dbReference type="NCBI Taxonomy" id="1403190"/>
    <lineage>
        <taxon>Eukaryota</taxon>
        <taxon>Fungi</taxon>
        <taxon>Dikarya</taxon>
        <taxon>Ascomycota</taxon>
        <taxon>Pezizomycotina</taxon>
        <taxon>Eurotiomycetes</taxon>
        <taxon>Eurotiomycetidae</taxon>
        <taxon>Eurotiales</taxon>
        <taxon>Aspergillaceae</taxon>
        <taxon>Aspergillus</taxon>
        <taxon>Aspergillus subgen. Circumdati</taxon>
    </lineage>
</organism>
<evidence type="ECO:0000256" key="11">
    <source>
        <dbReference type="ARBA" id="ARBA00055676"/>
    </source>
</evidence>
<dbReference type="SUPFAM" id="SSF55620">
    <property type="entry name" value="Tetrahydrobiopterin biosynthesis enzymes-like"/>
    <property type="match status" value="1"/>
</dbReference>
<feature type="compositionally biased region" description="Basic and acidic residues" evidence="12">
    <location>
        <begin position="14"/>
        <end position="23"/>
    </location>
</feature>
<keyword evidence="8" id="KW-0289">Folate biosynthesis</keyword>
<comment type="caution">
    <text evidence="14">The sequence shown here is derived from an EMBL/GenBank/DDBJ whole genome shotgun (WGS) entry which is preliminary data.</text>
</comment>
<evidence type="ECO:0000313" key="15">
    <source>
        <dbReference type="Proteomes" id="UP000033540"/>
    </source>
</evidence>
<dbReference type="FunFam" id="1.10.286.10:FF:000003">
    <property type="entry name" value="GTP cyclohydrolase 1"/>
    <property type="match status" value="1"/>
</dbReference>
<sequence>MTISKSDVLVSPVQDDRKPVSSERPVIEETVASMNGTNHVNTDDDDSKSGNVVSLCLDEHMKISREARMAASIRSILEDIGEDPNRDGLLKTPERYAKALLFFTKGYEESAYDIGKDAIFNINHNEIVLVRDIEVFSMCEHHLIPFVGKVHIAYIPNGRVLGLSKLARIAEIYARRLQVQERLTKQISQAIEELLQPQGVAVVMESAHMCMVMRGVQKSSAMTTTSCRTGVFKTDKEAEEELHFLLKLNQD</sequence>
<dbReference type="InterPro" id="IPR043134">
    <property type="entry name" value="GTP-CH-I_N"/>
</dbReference>
<reference evidence="14 15" key="1">
    <citation type="submission" date="2015-02" db="EMBL/GenBank/DDBJ databases">
        <title>Draft genome sequence of Aspergillus parasiticus SU-1.</title>
        <authorList>
            <person name="Yu J."/>
            <person name="Fedorova N."/>
            <person name="Yin Y."/>
            <person name="Losada L."/>
            <person name="Zafar N."/>
            <person name="Taujale R."/>
            <person name="Ehrlich K.C."/>
            <person name="Bhatnagar D."/>
            <person name="Cleveland T.E."/>
            <person name="Bennett J.W."/>
            <person name="Nierman W.C."/>
        </authorList>
    </citation>
    <scope>NUCLEOTIDE SEQUENCE [LARGE SCALE GENOMIC DNA]</scope>
    <source>
        <strain evidence="15">ATCC 56775 / NRRL 5862 / SRRC 143 / SU-1</strain>
    </source>
</reference>
<feature type="region of interest" description="Disordered" evidence="12">
    <location>
        <begin position="1"/>
        <end position="23"/>
    </location>
</feature>
<dbReference type="PANTHER" id="PTHR11109:SF7">
    <property type="entry name" value="GTP CYCLOHYDROLASE 1"/>
    <property type="match status" value="1"/>
</dbReference>
<dbReference type="InterPro" id="IPR018234">
    <property type="entry name" value="GTP_CycHdrlase_I_CS"/>
</dbReference>
<keyword evidence="9" id="KW-0342">GTP-binding</keyword>
<evidence type="ECO:0000256" key="2">
    <source>
        <dbReference type="ARBA" id="ARBA00008085"/>
    </source>
</evidence>
<dbReference type="InterPro" id="IPR043133">
    <property type="entry name" value="GTP-CH-I_C/QueF"/>
</dbReference>
<comment type="similarity">
    <text evidence="2">Belongs to the GTP cyclohydrolase I family.</text>
</comment>
<dbReference type="GO" id="GO:0005737">
    <property type="term" value="C:cytoplasm"/>
    <property type="evidence" value="ECO:0007669"/>
    <property type="project" value="TreeGrafter"/>
</dbReference>
<dbReference type="InterPro" id="IPR001474">
    <property type="entry name" value="GTP_CycHdrlase_I"/>
</dbReference>
<evidence type="ECO:0000256" key="3">
    <source>
        <dbReference type="ARBA" id="ARBA00012715"/>
    </source>
</evidence>
<dbReference type="InterPro" id="IPR020602">
    <property type="entry name" value="GTP_CycHdrlase_I_dom"/>
</dbReference>
<dbReference type="PROSITE" id="PS00860">
    <property type="entry name" value="GTP_CYCLOHYDROL_1_2"/>
    <property type="match status" value="1"/>
</dbReference>
<dbReference type="GO" id="GO:0003934">
    <property type="term" value="F:GTP cyclohydrolase I activity"/>
    <property type="evidence" value="ECO:0007669"/>
    <property type="project" value="UniProtKB-EC"/>
</dbReference>
<evidence type="ECO:0000313" key="14">
    <source>
        <dbReference type="EMBL" id="KJK66742.1"/>
    </source>
</evidence>
<evidence type="ECO:0000256" key="8">
    <source>
        <dbReference type="ARBA" id="ARBA00022909"/>
    </source>
</evidence>
<dbReference type="HAMAP" id="MF_00223">
    <property type="entry name" value="FolE"/>
    <property type="match status" value="1"/>
</dbReference>
<evidence type="ECO:0000256" key="4">
    <source>
        <dbReference type="ARBA" id="ARBA00017272"/>
    </source>
</evidence>
<keyword evidence="5" id="KW-0021">Allosteric enzyme</keyword>
<dbReference type="Proteomes" id="UP000033540">
    <property type="component" value="Unassembled WGS sequence"/>
</dbReference>
<evidence type="ECO:0000256" key="5">
    <source>
        <dbReference type="ARBA" id="ARBA00022533"/>
    </source>
</evidence>
<name>A0A0F0IJ32_ASPPU</name>
<keyword evidence="7 14" id="KW-0378">Hydrolase</keyword>
<dbReference type="STRING" id="1403190.A0A0F0IJ32"/>
<dbReference type="EC" id="3.5.4.16" evidence="3"/>
<proteinExistence type="inferred from homology"/>
<gene>
    <name evidence="14" type="ORF">P875_00127912</name>
</gene>
<dbReference type="OrthoDB" id="4966at2759"/>
<dbReference type="Gene3D" id="1.10.286.10">
    <property type="match status" value="1"/>
</dbReference>
<evidence type="ECO:0000259" key="13">
    <source>
        <dbReference type="Pfam" id="PF01227"/>
    </source>
</evidence>
<feature type="domain" description="GTP cyclohydrolase I" evidence="13">
    <location>
        <begin position="70"/>
        <end position="243"/>
    </location>
</feature>
<dbReference type="GO" id="GO:0006729">
    <property type="term" value="P:tetrahydrobiopterin biosynthetic process"/>
    <property type="evidence" value="ECO:0007669"/>
    <property type="project" value="TreeGrafter"/>
</dbReference>
<evidence type="ECO:0000256" key="1">
    <source>
        <dbReference type="ARBA" id="ARBA00005080"/>
    </source>
</evidence>
<evidence type="ECO:0000256" key="6">
    <source>
        <dbReference type="ARBA" id="ARBA00022741"/>
    </source>
</evidence>
<dbReference type="UniPathway" id="UPA00848">
    <property type="reaction ID" value="UER00151"/>
</dbReference>
<dbReference type="PROSITE" id="PS00859">
    <property type="entry name" value="GTP_CYCLOHYDROL_1_1"/>
    <property type="match status" value="1"/>
</dbReference>
<dbReference type="PANTHER" id="PTHR11109">
    <property type="entry name" value="GTP CYCLOHYDROLASE I"/>
    <property type="match status" value="1"/>
</dbReference>
<dbReference type="CDD" id="cd00642">
    <property type="entry name" value="GTP_cyclohydro1"/>
    <property type="match status" value="1"/>
</dbReference>
<evidence type="ECO:0000256" key="9">
    <source>
        <dbReference type="ARBA" id="ARBA00023134"/>
    </source>
</evidence>
<evidence type="ECO:0000256" key="12">
    <source>
        <dbReference type="SAM" id="MobiDB-lite"/>
    </source>
</evidence>
<protein>
    <recommendedName>
        <fullName evidence="4">GTP cyclohydrolase 1</fullName>
        <ecNumber evidence="3">3.5.4.16</ecNumber>
    </recommendedName>
    <alternativeName>
        <fullName evidence="10">GTP cyclohydrolase I</fullName>
    </alternativeName>
</protein>
<dbReference type="NCBIfam" id="TIGR00063">
    <property type="entry name" value="folE"/>
    <property type="match status" value="1"/>
</dbReference>
<dbReference type="FunFam" id="3.30.1130.10:FF:000012">
    <property type="entry name" value="GTP cyclohydrolase 1"/>
    <property type="match status" value="1"/>
</dbReference>
<dbReference type="NCBIfam" id="NF006825">
    <property type="entry name" value="PRK09347.1-2"/>
    <property type="match status" value="1"/>
</dbReference>
<dbReference type="Gene3D" id="3.30.1130.10">
    <property type="match status" value="1"/>
</dbReference>
<dbReference type="GO" id="GO:0046656">
    <property type="term" value="P:folic acid biosynthetic process"/>
    <property type="evidence" value="ECO:0007669"/>
    <property type="project" value="UniProtKB-KW"/>
</dbReference>
<evidence type="ECO:0000256" key="10">
    <source>
        <dbReference type="ARBA" id="ARBA00030854"/>
    </source>
</evidence>
<dbReference type="EMBL" id="JZEE01000233">
    <property type="protein sequence ID" value="KJK66742.1"/>
    <property type="molecule type" value="Genomic_DNA"/>
</dbReference>
<dbReference type="GO" id="GO:0005525">
    <property type="term" value="F:GTP binding"/>
    <property type="evidence" value="ECO:0007669"/>
    <property type="project" value="UniProtKB-KW"/>
</dbReference>
<dbReference type="Pfam" id="PF01227">
    <property type="entry name" value="GTP_cyclohydroI"/>
    <property type="match status" value="1"/>
</dbReference>
<evidence type="ECO:0000256" key="7">
    <source>
        <dbReference type="ARBA" id="ARBA00022801"/>
    </source>
</evidence>